<sequence>MQLKALVQIRQVDGLTRTTSLQLATVLHEAAMLALHKESTKTGMDFYFAEHSHGRNMVAMLQSHFPCRVKLSRTPGSGATLAQHTHLVELCPLQKFDLVVLPKDAAAKLNLPGILLVTMVNHQIHLVNPLTNDEGVVPAVMYWRSPFTPLRLEPEEFIVLDIEPIDNEYSWQEPRDVVQDVEIARAQDFGVNDKRYRVHSHLGKDLKISDKVYGFDLGRLNCGWKFGTYRIPKEEMPDVLIIGTTTY</sequence>
<evidence type="ECO:0000259" key="9">
    <source>
        <dbReference type="Pfam" id="PF21192"/>
    </source>
</evidence>
<dbReference type="Proteomes" id="UP000243217">
    <property type="component" value="Unassembled WGS sequence"/>
</dbReference>
<evidence type="ECO:0000256" key="3">
    <source>
        <dbReference type="ARBA" id="ARBA00022448"/>
    </source>
</evidence>
<dbReference type="OrthoDB" id="70482at2759"/>
<name>A0A1V9Y7T3_9STRA</name>
<evidence type="ECO:0000256" key="5">
    <source>
        <dbReference type="ARBA" id="ARBA00022927"/>
    </source>
</evidence>
<dbReference type="GO" id="GO:0015031">
    <property type="term" value="P:protein transport"/>
    <property type="evidence" value="ECO:0007669"/>
    <property type="project" value="UniProtKB-KW"/>
</dbReference>
<dbReference type="Pfam" id="PF21192">
    <property type="entry name" value="OB_NMD3"/>
    <property type="match status" value="1"/>
</dbReference>
<gene>
    <name evidence="10" type="ORF">THRCLA_11416</name>
</gene>
<dbReference type="GO" id="GO:0005634">
    <property type="term" value="C:nucleus"/>
    <property type="evidence" value="ECO:0007669"/>
    <property type="project" value="UniProtKB-SubCell"/>
</dbReference>
<evidence type="ECO:0000256" key="2">
    <source>
        <dbReference type="ARBA" id="ARBA00017035"/>
    </source>
</evidence>
<accession>A0A1V9Y7T3</accession>
<dbReference type="AlphaFoldDB" id="A0A1V9Y7T3"/>
<dbReference type="GO" id="GO:0000055">
    <property type="term" value="P:ribosomal large subunit export from nucleus"/>
    <property type="evidence" value="ECO:0007669"/>
    <property type="project" value="TreeGrafter"/>
</dbReference>
<evidence type="ECO:0000256" key="6">
    <source>
        <dbReference type="ARBA" id="ARBA00023242"/>
    </source>
</evidence>
<evidence type="ECO:0000313" key="10">
    <source>
        <dbReference type="EMBL" id="OQR81777.1"/>
    </source>
</evidence>
<dbReference type="PANTHER" id="PTHR12746">
    <property type="entry name" value="NONSENSE-MEDIATED MRNA DECAY PROTEIN 3"/>
    <property type="match status" value="1"/>
</dbReference>
<keyword evidence="5 7" id="KW-0653">Protein transport</keyword>
<dbReference type="InterPro" id="IPR007064">
    <property type="entry name" value="Nmd3_N"/>
</dbReference>
<reference evidence="10 11" key="1">
    <citation type="journal article" date="2014" name="Genome Biol. Evol.">
        <title>The secreted proteins of Achlya hypogyna and Thraustotheca clavata identify the ancestral oomycete secretome and reveal gene acquisitions by horizontal gene transfer.</title>
        <authorList>
            <person name="Misner I."/>
            <person name="Blouin N."/>
            <person name="Leonard G."/>
            <person name="Richards T.A."/>
            <person name="Lane C.E."/>
        </authorList>
    </citation>
    <scope>NUCLEOTIDE SEQUENCE [LARGE SCALE GENOMIC DNA]</scope>
    <source>
        <strain evidence="10 11">ATCC 34112</strain>
    </source>
</reference>
<comment type="similarity">
    <text evidence="1 7">Belongs to the NMD3 family.</text>
</comment>
<dbReference type="GO" id="GO:0005737">
    <property type="term" value="C:cytoplasm"/>
    <property type="evidence" value="ECO:0007669"/>
    <property type="project" value="UniProtKB-SubCell"/>
</dbReference>
<feature type="domain" description="60S ribosomal export protein NMD3 OB-fold" evidence="9">
    <location>
        <begin position="156"/>
        <end position="242"/>
    </location>
</feature>
<dbReference type="InterPro" id="IPR039768">
    <property type="entry name" value="Nmd3"/>
</dbReference>
<evidence type="ECO:0000256" key="1">
    <source>
        <dbReference type="ARBA" id="ARBA00009794"/>
    </source>
</evidence>
<evidence type="ECO:0000256" key="7">
    <source>
        <dbReference type="RuleBase" id="RU364108"/>
    </source>
</evidence>
<proteinExistence type="inferred from homology"/>
<protein>
    <recommendedName>
        <fullName evidence="2 7">60S ribosomal export protein NMD3</fullName>
    </recommendedName>
</protein>
<comment type="caution">
    <text evidence="10">The sequence shown here is derived from an EMBL/GenBank/DDBJ whole genome shotgun (WGS) entry which is preliminary data.</text>
</comment>
<comment type="subcellular location">
    <subcellularLocation>
        <location evidence="7">Cytoplasm</location>
    </subcellularLocation>
    <subcellularLocation>
        <location evidence="7">Nucleus</location>
    </subcellularLocation>
</comment>
<keyword evidence="4 7" id="KW-0963">Cytoplasm</keyword>
<evidence type="ECO:0000313" key="11">
    <source>
        <dbReference type="Proteomes" id="UP000243217"/>
    </source>
</evidence>
<evidence type="ECO:0000259" key="8">
    <source>
        <dbReference type="Pfam" id="PF04981"/>
    </source>
</evidence>
<dbReference type="EMBL" id="JNBS01004901">
    <property type="protein sequence ID" value="OQR81777.1"/>
    <property type="molecule type" value="Genomic_DNA"/>
</dbReference>
<dbReference type="InterPro" id="IPR048898">
    <property type="entry name" value="OB_NMD3"/>
</dbReference>
<evidence type="ECO:0000256" key="4">
    <source>
        <dbReference type="ARBA" id="ARBA00022490"/>
    </source>
</evidence>
<keyword evidence="11" id="KW-1185">Reference proteome</keyword>
<dbReference type="Pfam" id="PF04981">
    <property type="entry name" value="NMD3"/>
    <property type="match status" value="1"/>
</dbReference>
<keyword evidence="6 7" id="KW-0539">Nucleus</keyword>
<organism evidence="10 11">
    <name type="scientific">Thraustotheca clavata</name>
    <dbReference type="NCBI Taxonomy" id="74557"/>
    <lineage>
        <taxon>Eukaryota</taxon>
        <taxon>Sar</taxon>
        <taxon>Stramenopiles</taxon>
        <taxon>Oomycota</taxon>
        <taxon>Saprolegniomycetes</taxon>
        <taxon>Saprolegniales</taxon>
        <taxon>Achlyaceae</taxon>
        <taxon>Thraustotheca</taxon>
    </lineage>
</organism>
<dbReference type="PANTHER" id="PTHR12746:SF2">
    <property type="entry name" value="60S RIBOSOMAL EXPORT PROTEIN NMD3"/>
    <property type="match status" value="1"/>
</dbReference>
<comment type="function">
    <text evidence="7">Acts as an adapter for the XPO1/CRM1-mediated export of the 60S ribosomal subunit.</text>
</comment>
<dbReference type="GO" id="GO:0043023">
    <property type="term" value="F:ribosomal large subunit binding"/>
    <property type="evidence" value="ECO:0007669"/>
    <property type="project" value="InterPro"/>
</dbReference>
<feature type="domain" description="Nmd3 N-terminal" evidence="8">
    <location>
        <begin position="4"/>
        <end position="74"/>
    </location>
</feature>
<keyword evidence="3 7" id="KW-0813">Transport</keyword>
<dbReference type="STRING" id="74557.A0A1V9Y7T3"/>